<gene>
    <name evidence="5" type="ORF">TrCOL_g4641</name>
</gene>
<comment type="function">
    <text evidence="3">Required for the assembly of the mitochondrial membrane respiratory chain NADH dehydrogenase (Complex I). Involved in mid-late stages of complex I assembly.</text>
</comment>
<dbReference type="PANTHER" id="PTHR13847:SF287">
    <property type="entry name" value="FAD-DEPENDENT OXIDOREDUCTASE DOMAIN-CONTAINING PROTEIN 1"/>
    <property type="match status" value="1"/>
</dbReference>
<evidence type="ECO:0000313" key="6">
    <source>
        <dbReference type="Proteomes" id="UP001165065"/>
    </source>
</evidence>
<reference evidence="6" key="1">
    <citation type="journal article" date="2023" name="Commun. Biol.">
        <title>Genome analysis of Parmales, the sister group of diatoms, reveals the evolutionary specialization of diatoms from phago-mixotrophs to photoautotrophs.</title>
        <authorList>
            <person name="Ban H."/>
            <person name="Sato S."/>
            <person name="Yoshikawa S."/>
            <person name="Yamada K."/>
            <person name="Nakamura Y."/>
            <person name="Ichinomiya M."/>
            <person name="Sato N."/>
            <person name="Blanc-Mathieu R."/>
            <person name="Endo H."/>
            <person name="Kuwata A."/>
            <person name="Ogata H."/>
        </authorList>
    </citation>
    <scope>NUCLEOTIDE SEQUENCE [LARGE SCALE GENOMIC DNA]</scope>
</reference>
<sequence length="439" mass="48486">MLSRATSSLLKRSLSTTAKKNCDIVIVGAGINGMNIAYQLIRRDPSLSIELHEQAPSLGYGSSGYSTGFLRALYSFDETMELALDGISAYKNWAEYTQLKHPQAEFTHTGALWMLGKSKEENVEMAKRLEQFGVGSEVMDAAAVEQRWKVLKTDPMPTYDENTGEEVPFEGGEFSAVYEDGCGHMDSNACLNDMKTVLDNHSIPVHFNSKVAKFDKTADGSKVTGIVLESGETISAGTVINCAGPWFEKLNAPANITCTTEMLPTRIQVGHKHVEGDFLDLPFVADSWGNSGVYFMPRKQNKQLVFGSIAHRFESEIVDPDNYNTSLDPEVKQDYLNCLFHRMPTLPRSGEIHGFSHMYTVNQDDVHPVLGPSNSAENLYLCHGESGHGFKLAPAVGSLMAQSILGNRVKDDTFETNVPLEFMLPDREPLTVKVKTHFA</sequence>
<proteinExistence type="predicted"/>
<comment type="caution">
    <text evidence="5">The sequence shown here is derived from an EMBL/GenBank/DDBJ whole genome shotgun (WGS) entry which is preliminary data.</text>
</comment>
<dbReference type="SUPFAM" id="SSF51905">
    <property type="entry name" value="FAD/NAD(P)-binding domain"/>
    <property type="match status" value="1"/>
</dbReference>
<keyword evidence="1" id="KW-0560">Oxidoreductase</keyword>
<protein>
    <recommendedName>
        <fullName evidence="2">FAD-dependent oxidoreductase domain-containing protein 1</fullName>
    </recommendedName>
</protein>
<dbReference type="EMBL" id="BRYA01000351">
    <property type="protein sequence ID" value="GMI47582.1"/>
    <property type="molecule type" value="Genomic_DNA"/>
</dbReference>
<evidence type="ECO:0000256" key="2">
    <source>
        <dbReference type="ARBA" id="ARBA00039785"/>
    </source>
</evidence>
<organism evidence="5 6">
    <name type="scientific">Triparma columacea</name>
    <dbReference type="NCBI Taxonomy" id="722753"/>
    <lineage>
        <taxon>Eukaryota</taxon>
        <taxon>Sar</taxon>
        <taxon>Stramenopiles</taxon>
        <taxon>Ochrophyta</taxon>
        <taxon>Bolidophyceae</taxon>
        <taxon>Parmales</taxon>
        <taxon>Triparmaceae</taxon>
        <taxon>Triparma</taxon>
    </lineage>
</organism>
<feature type="domain" description="FAD dependent oxidoreductase" evidence="4">
    <location>
        <begin position="23"/>
        <end position="402"/>
    </location>
</feature>
<dbReference type="GO" id="GO:0032981">
    <property type="term" value="P:mitochondrial respiratory chain complex I assembly"/>
    <property type="evidence" value="ECO:0007669"/>
    <property type="project" value="TreeGrafter"/>
</dbReference>
<dbReference type="GO" id="GO:0016491">
    <property type="term" value="F:oxidoreductase activity"/>
    <property type="evidence" value="ECO:0007669"/>
    <property type="project" value="UniProtKB-KW"/>
</dbReference>
<dbReference type="InterPro" id="IPR006076">
    <property type="entry name" value="FAD-dep_OxRdtase"/>
</dbReference>
<keyword evidence="6" id="KW-1185">Reference proteome</keyword>
<evidence type="ECO:0000256" key="3">
    <source>
        <dbReference type="ARBA" id="ARBA00046185"/>
    </source>
</evidence>
<dbReference type="Proteomes" id="UP001165065">
    <property type="component" value="Unassembled WGS sequence"/>
</dbReference>
<name>A0A9W7GPD3_9STRA</name>
<evidence type="ECO:0000256" key="1">
    <source>
        <dbReference type="ARBA" id="ARBA00023002"/>
    </source>
</evidence>
<dbReference type="PANTHER" id="PTHR13847">
    <property type="entry name" value="SARCOSINE DEHYDROGENASE-RELATED"/>
    <property type="match status" value="1"/>
</dbReference>
<dbReference type="AlphaFoldDB" id="A0A9W7GPD3"/>
<evidence type="ECO:0000313" key="5">
    <source>
        <dbReference type="EMBL" id="GMI47582.1"/>
    </source>
</evidence>
<dbReference type="Pfam" id="PF01266">
    <property type="entry name" value="DAO"/>
    <property type="match status" value="1"/>
</dbReference>
<dbReference type="Gene3D" id="3.50.50.60">
    <property type="entry name" value="FAD/NAD(P)-binding domain"/>
    <property type="match status" value="1"/>
</dbReference>
<dbReference type="InterPro" id="IPR036188">
    <property type="entry name" value="FAD/NAD-bd_sf"/>
</dbReference>
<dbReference type="GO" id="GO:0005739">
    <property type="term" value="C:mitochondrion"/>
    <property type="evidence" value="ECO:0007669"/>
    <property type="project" value="GOC"/>
</dbReference>
<evidence type="ECO:0000259" key="4">
    <source>
        <dbReference type="Pfam" id="PF01266"/>
    </source>
</evidence>
<dbReference type="OrthoDB" id="424974at2759"/>
<dbReference type="Gene3D" id="3.30.9.10">
    <property type="entry name" value="D-Amino Acid Oxidase, subunit A, domain 2"/>
    <property type="match status" value="1"/>
</dbReference>
<accession>A0A9W7GPD3</accession>